<keyword evidence="1" id="KW-0378">Hydrolase</keyword>
<dbReference type="SUPFAM" id="SSF53474">
    <property type="entry name" value="alpha/beta-Hydrolases"/>
    <property type="match status" value="1"/>
</dbReference>
<dbReference type="Proteomes" id="UP000218231">
    <property type="component" value="Unassembled WGS sequence"/>
</dbReference>
<dbReference type="OrthoDB" id="408373at2759"/>
<dbReference type="PANTHER" id="PTHR43329">
    <property type="entry name" value="EPOXIDE HYDROLASE"/>
    <property type="match status" value="1"/>
</dbReference>
<dbReference type="GO" id="GO:0004301">
    <property type="term" value="F:epoxide hydrolase activity"/>
    <property type="evidence" value="ECO:0007669"/>
    <property type="project" value="UniProtKB-ARBA"/>
</dbReference>
<feature type="domain" description="AB hydrolase-1" evidence="3">
    <location>
        <begin position="52"/>
        <end position="306"/>
    </location>
</feature>
<proteinExistence type="inferred from homology"/>
<dbReference type="PRINTS" id="PR00111">
    <property type="entry name" value="ABHYDROLASE"/>
</dbReference>
<dbReference type="InterPro" id="IPR029058">
    <property type="entry name" value="AB_hydrolase_fold"/>
</dbReference>
<dbReference type="Gene3D" id="3.40.50.1820">
    <property type="entry name" value="alpha/beta hydrolase"/>
    <property type="match status" value="1"/>
</dbReference>
<organism evidence="4 5">
    <name type="scientific">Diploscapter pachys</name>
    <dbReference type="NCBI Taxonomy" id="2018661"/>
    <lineage>
        <taxon>Eukaryota</taxon>
        <taxon>Metazoa</taxon>
        <taxon>Ecdysozoa</taxon>
        <taxon>Nematoda</taxon>
        <taxon>Chromadorea</taxon>
        <taxon>Rhabditida</taxon>
        <taxon>Rhabditina</taxon>
        <taxon>Rhabditomorpha</taxon>
        <taxon>Rhabditoidea</taxon>
        <taxon>Rhabditidae</taxon>
        <taxon>Diploscapter</taxon>
    </lineage>
</organism>
<dbReference type="EMBL" id="LIAE01009079">
    <property type="protein sequence ID" value="PAV71319.1"/>
    <property type="molecule type" value="Genomic_DNA"/>
</dbReference>
<dbReference type="STRING" id="2018661.A0A2A2KBX7"/>
<keyword evidence="5" id="KW-1185">Reference proteome</keyword>
<sequence>MTAGSKAARLAARRPAQGLRQERVMTDMPLTRIALPTGVELDVAIAGDPAHPPVILLHGFPESHRTWRGVIPDLARDHYVVAPDQRGFARSSKPEGVEAYAAEQILADLIALADHLGIDRFTLVGHDWGGAIAWMAALTRPDRVARLVIVNAPHPLLFQRALFDEPEQRKASQYITRFRDTGIDQGLVGAGLEKFLGSTFAHHVTHAIAGADKAAYLDEWSQPGAMTAMLNWYRASKVIVPAMGETPPRPAFLDAPFPPITQDTLVIWGMRDSALLPVLVDGLPPYVPQLTVEKIDAGHFVPWEKPEAVVAAMRRWDI</sequence>
<protein>
    <recommendedName>
        <fullName evidence="3">AB hydrolase-1 domain-containing protein</fullName>
    </recommendedName>
</protein>
<dbReference type="InterPro" id="IPR000639">
    <property type="entry name" value="Epox_hydrolase-like"/>
</dbReference>
<evidence type="ECO:0000256" key="1">
    <source>
        <dbReference type="ARBA" id="ARBA00022801"/>
    </source>
</evidence>
<reference evidence="4 5" key="1">
    <citation type="journal article" date="2017" name="Curr. Biol.">
        <title>Genome architecture and evolution of a unichromosomal asexual nematode.</title>
        <authorList>
            <person name="Fradin H."/>
            <person name="Zegar C."/>
            <person name="Gutwein M."/>
            <person name="Lucas J."/>
            <person name="Kovtun M."/>
            <person name="Corcoran D."/>
            <person name="Baugh L.R."/>
            <person name="Kiontke K."/>
            <person name="Gunsalus K."/>
            <person name="Fitch D.H."/>
            <person name="Piano F."/>
        </authorList>
    </citation>
    <scope>NUCLEOTIDE SEQUENCE [LARGE SCALE GENOMIC DNA]</scope>
    <source>
        <strain evidence="4">PF1309</strain>
    </source>
</reference>
<evidence type="ECO:0000259" key="3">
    <source>
        <dbReference type="Pfam" id="PF00561"/>
    </source>
</evidence>
<dbReference type="PRINTS" id="PR00412">
    <property type="entry name" value="EPOXHYDRLASE"/>
</dbReference>
<dbReference type="AlphaFoldDB" id="A0A2A2KBX7"/>
<gene>
    <name evidence="4" type="ORF">WR25_23277</name>
</gene>
<comment type="caution">
    <text evidence="4">The sequence shown here is derived from an EMBL/GenBank/DDBJ whole genome shotgun (WGS) entry which is preliminary data.</text>
</comment>
<dbReference type="InterPro" id="IPR000073">
    <property type="entry name" value="AB_hydrolase_1"/>
</dbReference>
<evidence type="ECO:0000313" key="5">
    <source>
        <dbReference type="Proteomes" id="UP000218231"/>
    </source>
</evidence>
<comment type="similarity">
    <text evidence="2">Belongs to the AB hydrolase superfamily. Epoxide hydrolase family.</text>
</comment>
<accession>A0A2A2KBX7</accession>
<name>A0A2A2KBX7_9BILA</name>
<evidence type="ECO:0000256" key="2">
    <source>
        <dbReference type="ARBA" id="ARBA00038334"/>
    </source>
</evidence>
<evidence type="ECO:0000313" key="4">
    <source>
        <dbReference type="EMBL" id="PAV71319.1"/>
    </source>
</evidence>
<dbReference type="Pfam" id="PF00561">
    <property type="entry name" value="Abhydrolase_1"/>
    <property type="match status" value="1"/>
</dbReference>